<reference evidence="2 3" key="1">
    <citation type="journal article" date="2019" name="Sci. Rep.">
        <title>Orb-weaving spider Araneus ventricosus genome elucidates the spidroin gene catalogue.</title>
        <authorList>
            <person name="Kono N."/>
            <person name="Nakamura H."/>
            <person name="Ohtoshi R."/>
            <person name="Moran D.A.P."/>
            <person name="Shinohara A."/>
            <person name="Yoshida Y."/>
            <person name="Fujiwara M."/>
            <person name="Mori M."/>
            <person name="Tomita M."/>
            <person name="Arakawa K."/>
        </authorList>
    </citation>
    <scope>NUCLEOTIDE SEQUENCE [LARGE SCALE GENOMIC DNA]</scope>
</reference>
<dbReference type="AlphaFoldDB" id="A0A4Y2X1X4"/>
<evidence type="ECO:0000313" key="2">
    <source>
        <dbReference type="EMBL" id="GBO43559.1"/>
    </source>
</evidence>
<proteinExistence type="predicted"/>
<dbReference type="OrthoDB" id="9979538at2759"/>
<evidence type="ECO:0000313" key="3">
    <source>
        <dbReference type="Proteomes" id="UP000499080"/>
    </source>
</evidence>
<feature type="domain" description="DUF4817" evidence="1">
    <location>
        <begin position="5"/>
        <end position="54"/>
    </location>
</feature>
<dbReference type="Proteomes" id="UP000499080">
    <property type="component" value="Unassembled WGS sequence"/>
</dbReference>
<comment type="caution">
    <text evidence="2">The sequence shown here is derived from an EMBL/GenBank/DDBJ whole genome shotgun (WGS) entry which is preliminary data.</text>
</comment>
<dbReference type="EMBL" id="BGPR01070035">
    <property type="protein sequence ID" value="GBO43559.1"/>
    <property type="molecule type" value="Genomic_DNA"/>
</dbReference>
<evidence type="ECO:0000259" key="1">
    <source>
        <dbReference type="Pfam" id="PF16087"/>
    </source>
</evidence>
<name>A0A4Y2X1X4_ARAVE</name>
<gene>
    <name evidence="2" type="ORF">AVEN_125072_1</name>
</gene>
<organism evidence="2 3">
    <name type="scientific">Araneus ventricosus</name>
    <name type="common">Orbweaver spider</name>
    <name type="synonym">Epeira ventricosa</name>
    <dbReference type="NCBI Taxonomy" id="182803"/>
    <lineage>
        <taxon>Eukaryota</taxon>
        <taxon>Metazoa</taxon>
        <taxon>Ecdysozoa</taxon>
        <taxon>Arthropoda</taxon>
        <taxon>Chelicerata</taxon>
        <taxon>Arachnida</taxon>
        <taxon>Araneae</taxon>
        <taxon>Araneomorphae</taxon>
        <taxon>Entelegynae</taxon>
        <taxon>Araneoidea</taxon>
        <taxon>Araneidae</taxon>
        <taxon>Araneus</taxon>
    </lineage>
</organism>
<dbReference type="Pfam" id="PF16087">
    <property type="entry name" value="DUF4817"/>
    <property type="match status" value="1"/>
</dbReference>
<accession>A0A4Y2X1X4</accession>
<sequence length="100" mass="11613">MWTPQEKFQCVAWFLETKSDAKVQRNFGTQYGREPPSQPIIRAWYRSFMETGSVRHKWRLVTHLFQTLTLHLGIGLSALSPVASTFFIKSASTRKQEKPL</sequence>
<dbReference type="InterPro" id="IPR032135">
    <property type="entry name" value="DUF4817"/>
</dbReference>
<protein>
    <recommendedName>
        <fullName evidence="1">DUF4817 domain-containing protein</fullName>
    </recommendedName>
</protein>
<keyword evidence="3" id="KW-1185">Reference proteome</keyword>